<evidence type="ECO:0008006" key="3">
    <source>
        <dbReference type="Google" id="ProtNLM"/>
    </source>
</evidence>
<protein>
    <recommendedName>
        <fullName evidence="3">Nidogen G2 beta-barrel domain-containing protein</fullName>
    </recommendedName>
</protein>
<feature type="non-terminal residue" evidence="1">
    <location>
        <position position="1"/>
    </location>
</feature>
<accession>A0A091SCC7</accession>
<feature type="non-terminal residue" evidence="1">
    <location>
        <position position="55"/>
    </location>
</feature>
<evidence type="ECO:0000313" key="1">
    <source>
        <dbReference type="EMBL" id="KFQ38070.1"/>
    </source>
</evidence>
<gene>
    <name evidence="1" type="ORF">N332_02807</name>
</gene>
<dbReference type="Proteomes" id="UP000053369">
    <property type="component" value="Unassembled WGS sequence"/>
</dbReference>
<organism evidence="1 2">
    <name type="scientific">Mesitornis unicolor</name>
    <name type="common">brown roatelo</name>
    <dbReference type="NCBI Taxonomy" id="54374"/>
    <lineage>
        <taxon>Eukaryota</taxon>
        <taxon>Metazoa</taxon>
        <taxon>Chordata</taxon>
        <taxon>Craniata</taxon>
        <taxon>Vertebrata</taxon>
        <taxon>Euteleostomi</taxon>
        <taxon>Archelosauria</taxon>
        <taxon>Archosauria</taxon>
        <taxon>Dinosauria</taxon>
        <taxon>Saurischia</taxon>
        <taxon>Theropoda</taxon>
        <taxon>Coelurosauria</taxon>
        <taxon>Aves</taxon>
        <taxon>Neognathae</taxon>
        <taxon>Neoaves</taxon>
        <taxon>Columbimorphae</taxon>
        <taxon>Mesitornithiformes</taxon>
        <taxon>Mesitornithidae</taxon>
        <taxon>Mesitornis</taxon>
    </lineage>
</organism>
<dbReference type="EMBL" id="KK815473">
    <property type="protein sequence ID" value="KFQ38070.1"/>
    <property type="molecule type" value="Genomic_DNA"/>
</dbReference>
<proteinExistence type="predicted"/>
<dbReference type="AlphaFoldDB" id="A0A091SCC7"/>
<sequence>NGLKLQQVRFRLDTRKNYFPRRVVKHWNRLPREVVESPSLEVFKRCVDVALKDMV</sequence>
<evidence type="ECO:0000313" key="2">
    <source>
        <dbReference type="Proteomes" id="UP000053369"/>
    </source>
</evidence>
<reference evidence="1 2" key="1">
    <citation type="submission" date="2014-04" db="EMBL/GenBank/DDBJ databases">
        <title>Genome evolution of avian class.</title>
        <authorList>
            <person name="Zhang G."/>
            <person name="Li C."/>
        </authorList>
    </citation>
    <scope>NUCLEOTIDE SEQUENCE [LARGE SCALE GENOMIC DNA]</scope>
    <source>
        <strain evidence="1">BGI_N332</strain>
    </source>
</reference>
<keyword evidence="2" id="KW-1185">Reference proteome</keyword>
<name>A0A091SCC7_9AVES</name>